<sequence length="647" mass="71807">MDIDATQQPSLEVHMDDDLINYESDVGDYSLAADATFGNGAIPEALQDADANAEPTNQSGDTIADALEDHSMENAAETIDIIVEEHAGEKQEIEDATETKLPLEADATIDALRETVADEIDYGLGEVDYDGEQQVEVTRGEETAEVLQDNTEAEEADLVEDKAEISWEDDAGERYTAEVDSEENGEGGEGEHDFALPEIIQLASVTETVEADETESRDHRQDELQALETAISWEASIDANGNFQTGDANAQFPTITVQYQGDEFPFLSSSSEAFFSESSILDDTMQSIFMGFRSQLKHEVTAEDELVFQIDELGLEFTESNPSFSLTMHQILDVFELLTKNDDPDGRRTLYTYLFTRVNNAKRYEYLVESATSGKGLEEVQRLFSQQSFRNSSDADIVGNADDSDDSAVSSEHAEEHTDEEYERELSDEHGELNEHHHENHDEHGEEYAEEDAEEDAEKYPEELVDDHQEVDYFDEAVLQENEVSPADDSAVPTAVESENVEADELDNSFAHEHSSTTSTLQGDADGTALADDETAVDAEADDPVFVTEANEDAEIDWRDEDESELVGDGSSVTGKRPRDDNDEPDVDDEIVFQQYAARGIFGNFGAKQHEATSRIKNMRLLTIHESLTRRATAGSMAGYILFTDRR</sequence>
<dbReference type="EMBL" id="JH126404">
    <property type="protein sequence ID" value="EGX89145.1"/>
    <property type="molecule type" value="Genomic_DNA"/>
</dbReference>
<proteinExistence type="predicted"/>
<dbReference type="Proteomes" id="UP000001610">
    <property type="component" value="Unassembled WGS sequence"/>
</dbReference>
<feature type="compositionally biased region" description="Acidic residues" evidence="1">
    <location>
        <begin position="448"/>
        <end position="457"/>
    </location>
</feature>
<gene>
    <name evidence="2" type="ORF">CCM_07397</name>
</gene>
<dbReference type="KEGG" id="cmt:CCM_07397"/>
<feature type="compositionally biased region" description="Basic and acidic residues" evidence="1">
    <location>
        <begin position="424"/>
        <end position="447"/>
    </location>
</feature>
<dbReference type="AlphaFoldDB" id="G3JPP4"/>
<feature type="region of interest" description="Disordered" evidence="1">
    <location>
        <begin position="393"/>
        <end position="460"/>
    </location>
</feature>
<dbReference type="RefSeq" id="XP_006672601.1">
    <property type="nucleotide sequence ID" value="XM_006672538.1"/>
</dbReference>
<feature type="compositionally biased region" description="Acidic residues" evidence="1">
    <location>
        <begin position="550"/>
        <end position="566"/>
    </location>
</feature>
<feature type="region of interest" description="Disordered" evidence="1">
    <location>
        <begin position="168"/>
        <end position="192"/>
    </location>
</feature>
<dbReference type="InterPro" id="IPR018822">
    <property type="entry name" value="UPF0646"/>
</dbReference>
<keyword evidence="3" id="KW-1185">Reference proteome</keyword>
<evidence type="ECO:0000256" key="1">
    <source>
        <dbReference type="SAM" id="MobiDB-lite"/>
    </source>
</evidence>
<dbReference type="HOGENOM" id="CLU_019102_0_0_1"/>
<dbReference type="GeneID" id="18169408"/>
<accession>G3JPP4</accession>
<reference evidence="2 3" key="1">
    <citation type="journal article" date="2011" name="Genome Biol.">
        <title>Genome sequence of the insect pathogenic fungus Cordyceps militaris, a valued traditional Chinese medicine.</title>
        <authorList>
            <person name="Zheng P."/>
            <person name="Xia Y."/>
            <person name="Xiao G."/>
            <person name="Xiong C."/>
            <person name="Hu X."/>
            <person name="Zhang S."/>
            <person name="Zheng H."/>
            <person name="Huang Y."/>
            <person name="Zhou Y."/>
            <person name="Wang S."/>
            <person name="Zhao G.P."/>
            <person name="Liu X."/>
            <person name="St Leger R.J."/>
            <person name="Wang C."/>
        </authorList>
    </citation>
    <scope>NUCLEOTIDE SEQUENCE [LARGE SCALE GENOMIC DNA]</scope>
    <source>
        <strain evidence="2 3">CM01</strain>
    </source>
</reference>
<feature type="compositionally biased region" description="Acidic residues" evidence="1">
    <location>
        <begin position="179"/>
        <end position="188"/>
    </location>
</feature>
<organism evidence="2 3">
    <name type="scientific">Cordyceps militaris (strain CM01)</name>
    <name type="common">Caterpillar fungus</name>
    <dbReference type="NCBI Taxonomy" id="983644"/>
    <lineage>
        <taxon>Eukaryota</taxon>
        <taxon>Fungi</taxon>
        <taxon>Dikarya</taxon>
        <taxon>Ascomycota</taxon>
        <taxon>Pezizomycotina</taxon>
        <taxon>Sordariomycetes</taxon>
        <taxon>Hypocreomycetidae</taxon>
        <taxon>Hypocreales</taxon>
        <taxon>Cordycipitaceae</taxon>
        <taxon>Cordyceps</taxon>
    </lineage>
</organism>
<dbReference type="Pfam" id="PF10336">
    <property type="entry name" value="DUF2420"/>
    <property type="match status" value="1"/>
</dbReference>
<dbReference type="OrthoDB" id="5339076at2759"/>
<protein>
    <submittedName>
        <fullName evidence="2">Uncharacterized protein</fullName>
    </submittedName>
</protein>
<dbReference type="OMA" id="RLCHNDG"/>
<dbReference type="InParanoid" id="G3JPP4"/>
<feature type="region of interest" description="Disordered" evidence="1">
    <location>
        <begin position="536"/>
        <end position="586"/>
    </location>
</feature>
<evidence type="ECO:0000313" key="2">
    <source>
        <dbReference type="EMBL" id="EGX89145.1"/>
    </source>
</evidence>
<evidence type="ECO:0000313" key="3">
    <source>
        <dbReference type="Proteomes" id="UP000001610"/>
    </source>
</evidence>
<name>G3JPP4_CORMM</name>
<dbReference type="eggNOG" id="ENOG502SG4F">
    <property type="taxonomic scope" value="Eukaryota"/>
</dbReference>
<dbReference type="VEuPathDB" id="FungiDB:CCM_07397"/>